<dbReference type="EMBL" id="CM051395">
    <property type="protein sequence ID" value="KAJ4725855.1"/>
    <property type="molecule type" value="Genomic_DNA"/>
</dbReference>
<keyword evidence="2" id="KW-1185">Reference proteome</keyword>
<protein>
    <submittedName>
        <fullName evidence="1">THO complex subunit 4A</fullName>
    </submittedName>
</protein>
<gene>
    <name evidence="1" type="ORF">OWV82_004663</name>
</gene>
<dbReference type="Proteomes" id="UP001164539">
    <property type="component" value="Chromosome 2"/>
</dbReference>
<proteinExistence type="predicted"/>
<evidence type="ECO:0000313" key="1">
    <source>
        <dbReference type="EMBL" id="KAJ4725855.1"/>
    </source>
</evidence>
<comment type="caution">
    <text evidence="1">The sequence shown here is derived from an EMBL/GenBank/DDBJ whole genome shotgun (WGS) entry which is preliminary data.</text>
</comment>
<name>A0ACC1YQ79_MELAZ</name>
<organism evidence="1 2">
    <name type="scientific">Melia azedarach</name>
    <name type="common">Chinaberry tree</name>
    <dbReference type="NCBI Taxonomy" id="155640"/>
    <lineage>
        <taxon>Eukaryota</taxon>
        <taxon>Viridiplantae</taxon>
        <taxon>Streptophyta</taxon>
        <taxon>Embryophyta</taxon>
        <taxon>Tracheophyta</taxon>
        <taxon>Spermatophyta</taxon>
        <taxon>Magnoliopsida</taxon>
        <taxon>eudicotyledons</taxon>
        <taxon>Gunneridae</taxon>
        <taxon>Pentapetalae</taxon>
        <taxon>rosids</taxon>
        <taxon>malvids</taxon>
        <taxon>Sapindales</taxon>
        <taxon>Meliaceae</taxon>
        <taxon>Melia</taxon>
    </lineage>
</organism>
<accession>A0ACC1YQ79</accession>
<reference evidence="1 2" key="1">
    <citation type="journal article" date="2023" name="Science">
        <title>Complex scaffold remodeling in plant triterpene biosynthesis.</title>
        <authorList>
            <person name="De La Pena R."/>
            <person name="Hodgson H."/>
            <person name="Liu J.C."/>
            <person name="Stephenson M.J."/>
            <person name="Martin A.C."/>
            <person name="Owen C."/>
            <person name="Harkess A."/>
            <person name="Leebens-Mack J."/>
            <person name="Jimenez L.E."/>
            <person name="Osbourn A."/>
            <person name="Sattely E.S."/>
        </authorList>
    </citation>
    <scope>NUCLEOTIDE SEQUENCE [LARGE SCALE GENOMIC DNA]</scope>
    <source>
        <strain evidence="2">cv. JPN11</strain>
        <tissue evidence="1">Leaf</tissue>
    </source>
</reference>
<evidence type="ECO:0000313" key="2">
    <source>
        <dbReference type="Proteomes" id="UP001164539"/>
    </source>
</evidence>
<sequence length="252" mass="26740">MSSALDMSLDDIIKNNKKSGSGNSRGRGRGSGPGPARRFPNRGANRSAPYTTSKAPETTWQHDMFADQGAAYPAQQGGRASAIETGTKLYISNLDYGVSNEDIKELFSEVGDLKRYSVHYDRSGRSKGTAEVVFSRRTDAVAAVKRYNNVQLDGKPMKIEIVGTNMATRAVAPAANGNFGNSNGVSRGGQGRGGAFRRLRGGGGVSGGSGGGRGFGRGRGRGKERNEKISAEELDADLDKYYSEASEAMQTN</sequence>